<comment type="similarity">
    <text evidence="6">Belongs to the transcriptional regulatory Rex family.</text>
</comment>
<dbReference type="Gene3D" id="3.40.50.720">
    <property type="entry name" value="NAD(P)-binding Rossmann-like Domain"/>
    <property type="match status" value="1"/>
</dbReference>
<dbReference type="NCBIfam" id="NF003995">
    <property type="entry name" value="PRK05472.2-4"/>
    <property type="match status" value="1"/>
</dbReference>
<dbReference type="Gene3D" id="1.10.10.10">
    <property type="entry name" value="Winged helix-like DNA-binding domain superfamily/Winged helix DNA-binding domain"/>
    <property type="match status" value="1"/>
</dbReference>
<comment type="caution">
    <text evidence="8">The sequence shown here is derived from an EMBL/GenBank/DDBJ whole genome shotgun (WGS) entry which is preliminary data.</text>
</comment>
<keyword evidence="1 6" id="KW-0963">Cytoplasm</keyword>
<feature type="domain" description="CoA-binding" evidence="7">
    <location>
        <begin position="83"/>
        <end position="183"/>
    </location>
</feature>
<comment type="subcellular location">
    <subcellularLocation>
        <location evidence="6">Cytoplasm</location>
    </subcellularLocation>
</comment>
<dbReference type="Proteomes" id="UP000324143">
    <property type="component" value="Unassembled WGS sequence"/>
</dbReference>
<dbReference type="GO" id="GO:0003700">
    <property type="term" value="F:DNA-binding transcription factor activity"/>
    <property type="evidence" value="ECO:0007669"/>
    <property type="project" value="UniProtKB-UniRule"/>
</dbReference>
<dbReference type="InterPro" id="IPR009718">
    <property type="entry name" value="Rex_DNA-bd_C_dom"/>
</dbReference>
<dbReference type="GO" id="GO:0051775">
    <property type="term" value="P:response to redox state"/>
    <property type="evidence" value="ECO:0007669"/>
    <property type="project" value="InterPro"/>
</dbReference>
<comment type="subunit">
    <text evidence="6">Homodimer.</text>
</comment>
<evidence type="ECO:0000256" key="1">
    <source>
        <dbReference type="ARBA" id="ARBA00022490"/>
    </source>
</evidence>
<evidence type="ECO:0000256" key="5">
    <source>
        <dbReference type="ARBA" id="ARBA00023163"/>
    </source>
</evidence>
<evidence type="ECO:0000256" key="2">
    <source>
        <dbReference type="ARBA" id="ARBA00022491"/>
    </source>
</evidence>
<dbReference type="PANTHER" id="PTHR35786">
    <property type="entry name" value="REDOX-SENSING TRANSCRIPTIONAL REPRESSOR REX"/>
    <property type="match status" value="1"/>
</dbReference>
<keyword evidence="9" id="KW-1185">Reference proteome</keyword>
<protein>
    <recommendedName>
        <fullName evidence="6">Redox-sensing transcriptional repressor Rex</fullName>
    </recommendedName>
</protein>
<dbReference type="NCBIfam" id="NF003996">
    <property type="entry name" value="PRK05472.2-5"/>
    <property type="match status" value="1"/>
</dbReference>
<dbReference type="GO" id="GO:0003677">
    <property type="term" value="F:DNA binding"/>
    <property type="evidence" value="ECO:0007669"/>
    <property type="project" value="UniProtKB-UniRule"/>
</dbReference>
<dbReference type="InterPro" id="IPR036291">
    <property type="entry name" value="NAD(P)-bd_dom_sf"/>
</dbReference>
<keyword evidence="6" id="KW-0520">NAD</keyword>
<evidence type="ECO:0000256" key="4">
    <source>
        <dbReference type="ARBA" id="ARBA00023125"/>
    </source>
</evidence>
<keyword evidence="3 6" id="KW-0805">Transcription regulation</keyword>
<reference evidence="8" key="1">
    <citation type="submission" date="2019-08" db="EMBL/GenBank/DDBJ databases">
        <title>Genomic characterization of a novel candidate phylum (ARYD3) from a high temperature, high salinity tertiary oil reservoir in north central Oklahoma, USA.</title>
        <authorList>
            <person name="Youssef N.H."/>
            <person name="Yadav A."/>
            <person name="Elshahed M.S."/>
        </authorList>
    </citation>
    <scope>NUCLEOTIDE SEQUENCE [LARGE SCALE GENOMIC DNA]</scope>
    <source>
        <strain evidence="8">ARYD3</strain>
    </source>
</reference>
<feature type="binding site" evidence="6">
    <location>
        <begin position="93"/>
        <end position="98"/>
    </location>
    <ligand>
        <name>NAD(+)</name>
        <dbReference type="ChEBI" id="CHEBI:57540"/>
    </ligand>
</feature>
<feature type="DNA-binding region" description="H-T-H motif" evidence="6">
    <location>
        <begin position="19"/>
        <end position="58"/>
    </location>
</feature>
<dbReference type="InterPro" id="IPR003781">
    <property type="entry name" value="CoA-bd"/>
</dbReference>
<dbReference type="EMBL" id="VSIX01000068">
    <property type="protein sequence ID" value="TYB30847.1"/>
    <property type="molecule type" value="Genomic_DNA"/>
</dbReference>
<name>A0A5D0MAW1_9BACT</name>
<dbReference type="GO" id="GO:0005737">
    <property type="term" value="C:cytoplasm"/>
    <property type="evidence" value="ECO:0007669"/>
    <property type="project" value="UniProtKB-SubCell"/>
</dbReference>
<dbReference type="SMART" id="SM00881">
    <property type="entry name" value="CoA_binding"/>
    <property type="match status" value="1"/>
</dbReference>
<dbReference type="InterPro" id="IPR036390">
    <property type="entry name" value="WH_DNA-bd_sf"/>
</dbReference>
<accession>A0A5D0MAW1</accession>
<proteinExistence type="inferred from homology"/>
<organism evidence="8 9">
    <name type="scientific">Candidatus Mcinerneyibacterium aminivorans</name>
    <dbReference type="NCBI Taxonomy" id="2703815"/>
    <lineage>
        <taxon>Bacteria</taxon>
        <taxon>Candidatus Macinerneyibacteriota</taxon>
        <taxon>Candidatus Mcinerneyibacteria</taxon>
        <taxon>Candidatus Mcinerneyibacteriales</taxon>
        <taxon>Candidatus Mcinerneyibacteriaceae</taxon>
        <taxon>Candidatus Mcinerneyibacterium</taxon>
    </lineage>
</organism>
<keyword evidence="5 6" id="KW-0804">Transcription</keyword>
<dbReference type="InterPro" id="IPR036388">
    <property type="entry name" value="WH-like_DNA-bd_sf"/>
</dbReference>
<evidence type="ECO:0000259" key="7">
    <source>
        <dbReference type="SMART" id="SM00881"/>
    </source>
</evidence>
<dbReference type="InterPro" id="IPR022876">
    <property type="entry name" value="Tscrpt_rep_Rex"/>
</dbReference>
<gene>
    <name evidence="6" type="primary">rex</name>
    <name evidence="8" type="ORF">FXF47_07155</name>
</gene>
<dbReference type="SUPFAM" id="SSF46785">
    <property type="entry name" value="Winged helix' DNA-binding domain"/>
    <property type="match status" value="1"/>
</dbReference>
<sequence length="212" mass="24063">MVDENIEKVSIPSLRRLPLYYHYMKILKKRKVDYVSSTKIAEKMNLTPIQVRKDLSITGVKGRARVGFNIKDALEKIEEFMGWKDKKDGILVGCGDLGSALLGYNNFKNYGFEIVAGFDVDEKITGTEIHGKRIFPIDRMENLCKRLHIKVGIICVPSKSAQKVAERMIDSGIEAIWNFAPAALEIPNDIALHQEDMAASLTILFKKHRKNR</sequence>
<comment type="function">
    <text evidence="6">Modulates transcription in response to changes in cellular NADH/NAD(+) redox state.</text>
</comment>
<dbReference type="GO" id="GO:0045892">
    <property type="term" value="P:negative regulation of DNA-templated transcription"/>
    <property type="evidence" value="ECO:0007669"/>
    <property type="project" value="InterPro"/>
</dbReference>
<dbReference type="AlphaFoldDB" id="A0A5D0MAW1"/>
<dbReference type="Pfam" id="PF02629">
    <property type="entry name" value="CoA_binding"/>
    <property type="match status" value="1"/>
</dbReference>
<dbReference type="PANTHER" id="PTHR35786:SF1">
    <property type="entry name" value="REDOX-SENSING TRANSCRIPTIONAL REPRESSOR REX 1"/>
    <property type="match status" value="1"/>
</dbReference>
<dbReference type="Pfam" id="PF06971">
    <property type="entry name" value="Put_DNA-bind_N"/>
    <property type="match status" value="1"/>
</dbReference>
<evidence type="ECO:0000313" key="9">
    <source>
        <dbReference type="Proteomes" id="UP000324143"/>
    </source>
</evidence>
<keyword evidence="4 6" id="KW-0238">DNA-binding</keyword>
<dbReference type="NCBIfam" id="NF003994">
    <property type="entry name" value="PRK05472.2-3"/>
    <property type="match status" value="1"/>
</dbReference>
<dbReference type="SUPFAM" id="SSF51735">
    <property type="entry name" value="NAD(P)-binding Rossmann-fold domains"/>
    <property type="match status" value="1"/>
</dbReference>
<evidence type="ECO:0000256" key="3">
    <source>
        <dbReference type="ARBA" id="ARBA00023015"/>
    </source>
</evidence>
<dbReference type="HAMAP" id="MF_01131">
    <property type="entry name" value="Rex"/>
    <property type="match status" value="1"/>
</dbReference>
<keyword evidence="2 6" id="KW-0678">Repressor</keyword>
<evidence type="ECO:0000256" key="6">
    <source>
        <dbReference type="HAMAP-Rule" id="MF_01131"/>
    </source>
</evidence>
<evidence type="ECO:0000313" key="8">
    <source>
        <dbReference type="EMBL" id="TYB30847.1"/>
    </source>
</evidence>